<dbReference type="STRING" id="1797994.A2227_04150"/>
<evidence type="ECO:0000256" key="2">
    <source>
        <dbReference type="ARBA" id="ARBA00009773"/>
    </source>
</evidence>
<evidence type="ECO:0000256" key="8">
    <source>
        <dbReference type="SAM" id="Phobius"/>
    </source>
</evidence>
<gene>
    <name evidence="9" type="ORF">A2227_04150</name>
</gene>
<dbReference type="Pfam" id="PF01594">
    <property type="entry name" value="AI-2E_transport"/>
    <property type="match status" value="1"/>
</dbReference>
<comment type="similarity">
    <text evidence="2">Belongs to the autoinducer-2 exporter (AI-2E) (TC 2.A.86) family.</text>
</comment>
<organism evidence="9 10">
    <name type="scientific">Candidatus Falkowbacteria bacterium RIFOXYA2_FULL_47_19</name>
    <dbReference type="NCBI Taxonomy" id="1797994"/>
    <lineage>
        <taxon>Bacteria</taxon>
        <taxon>Candidatus Falkowiibacteriota</taxon>
    </lineage>
</organism>
<evidence type="ECO:0000256" key="3">
    <source>
        <dbReference type="ARBA" id="ARBA00022448"/>
    </source>
</evidence>
<dbReference type="Proteomes" id="UP000178367">
    <property type="component" value="Unassembled WGS sequence"/>
</dbReference>
<dbReference type="PANTHER" id="PTHR21716:SF53">
    <property type="entry name" value="PERMEASE PERM-RELATED"/>
    <property type="match status" value="1"/>
</dbReference>
<evidence type="ECO:0000313" key="9">
    <source>
        <dbReference type="EMBL" id="OGF27054.1"/>
    </source>
</evidence>
<feature type="transmembrane region" description="Helical" evidence="8">
    <location>
        <begin position="66"/>
        <end position="87"/>
    </location>
</feature>
<accession>A0A1F5SK54</accession>
<feature type="transmembrane region" description="Helical" evidence="8">
    <location>
        <begin position="293"/>
        <end position="313"/>
    </location>
</feature>
<dbReference type="GO" id="GO:0005886">
    <property type="term" value="C:plasma membrane"/>
    <property type="evidence" value="ECO:0007669"/>
    <property type="project" value="UniProtKB-SubCell"/>
</dbReference>
<keyword evidence="4" id="KW-1003">Cell membrane</keyword>
<evidence type="ECO:0000256" key="1">
    <source>
        <dbReference type="ARBA" id="ARBA00004651"/>
    </source>
</evidence>
<comment type="subcellular location">
    <subcellularLocation>
        <location evidence="1">Cell membrane</location>
        <topology evidence="1">Multi-pass membrane protein</topology>
    </subcellularLocation>
</comment>
<evidence type="ECO:0000256" key="4">
    <source>
        <dbReference type="ARBA" id="ARBA00022475"/>
    </source>
</evidence>
<reference evidence="9 10" key="1">
    <citation type="journal article" date="2016" name="Nat. Commun.">
        <title>Thousands of microbial genomes shed light on interconnected biogeochemical processes in an aquifer system.</title>
        <authorList>
            <person name="Anantharaman K."/>
            <person name="Brown C.T."/>
            <person name="Hug L.A."/>
            <person name="Sharon I."/>
            <person name="Castelle C.J."/>
            <person name="Probst A.J."/>
            <person name="Thomas B.C."/>
            <person name="Singh A."/>
            <person name="Wilkins M.J."/>
            <person name="Karaoz U."/>
            <person name="Brodie E.L."/>
            <person name="Williams K.H."/>
            <person name="Hubbard S.S."/>
            <person name="Banfield J.F."/>
        </authorList>
    </citation>
    <scope>NUCLEOTIDE SEQUENCE [LARGE SCALE GENOMIC DNA]</scope>
</reference>
<evidence type="ECO:0000256" key="5">
    <source>
        <dbReference type="ARBA" id="ARBA00022692"/>
    </source>
</evidence>
<feature type="transmembrane region" description="Helical" evidence="8">
    <location>
        <begin position="12"/>
        <end position="30"/>
    </location>
</feature>
<feature type="transmembrane region" description="Helical" evidence="8">
    <location>
        <begin position="253"/>
        <end position="281"/>
    </location>
</feature>
<feature type="transmembrane region" description="Helical" evidence="8">
    <location>
        <begin position="212"/>
        <end position="241"/>
    </location>
</feature>
<protein>
    <recommendedName>
        <fullName evidence="11">AI-2E family transporter</fullName>
    </recommendedName>
</protein>
<dbReference type="GO" id="GO:0055085">
    <property type="term" value="P:transmembrane transport"/>
    <property type="evidence" value="ECO:0007669"/>
    <property type="project" value="TreeGrafter"/>
</dbReference>
<evidence type="ECO:0000256" key="7">
    <source>
        <dbReference type="ARBA" id="ARBA00023136"/>
    </source>
</evidence>
<keyword evidence="6 8" id="KW-1133">Transmembrane helix</keyword>
<keyword evidence="5 8" id="KW-0812">Transmembrane</keyword>
<feature type="transmembrane region" description="Helical" evidence="8">
    <location>
        <begin position="36"/>
        <end position="54"/>
    </location>
</feature>
<evidence type="ECO:0000313" key="10">
    <source>
        <dbReference type="Proteomes" id="UP000178367"/>
    </source>
</evidence>
<keyword evidence="7 8" id="KW-0472">Membrane</keyword>
<dbReference type="EMBL" id="MFGB01000010">
    <property type="protein sequence ID" value="OGF27054.1"/>
    <property type="molecule type" value="Genomic_DNA"/>
</dbReference>
<sequence length="351" mass="38752">MNENKNPIYINITAMGVVKIILIFIVFYLLYLVRDILAVLFISLILAAAVDPWVDWMHRKKIPRGAAIIMIYLVMFSAVGGVIALIIPPITVQVNELVSNFPQILEKIISGVNFLKEYSISHGIMDNFKEYLGSVSQNVQGAAGGIFSTVSGIIGSVFSFFLVLVITFYMVVEENAIKKIIWSIAPEDSQVYLMQLINRMQKKVGLWLRGQLILSLIIFALTYIGLTILGVKYALVLALIAGMTEFVPYLGPILASIPAIFLAFTQEPTLAIFVAVLYYIIQLTENNIIVPKLMQKVIGLNPIISIAVLLIGFKLAGVAGAILSIPVATAVSVFIKDIFDHRVGEKKFIDQ</sequence>
<dbReference type="PANTHER" id="PTHR21716">
    <property type="entry name" value="TRANSMEMBRANE PROTEIN"/>
    <property type="match status" value="1"/>
</dbReference>
<evidence type="ECO:0008006" key="11">
    <source>
        <dbReference type="Google" id="ProtNLM"/>
    </source>
</evidence>
<feature type="transmembrane region" description="Helical" evidence="8">
    <location>
        <begin position="146"/>
        <end position="172"/>
    </location>
</feature>
<dbReference type="InterPro" id="IPR002549">
    <property type="entry name" value="AI-2E-like"/>
</dbReference>
<keyword evidence="3" id="KW-0813">Transport</keyword>
<comment type="caution">
    <text evidence="9">The sequence shown here is derived from an EMBL/GenBank/DDBJ whole genome shotgun (WGS) entry which is preliminary data.</text>
</comment>
<dbReference type="AlphaFoldDB" id="A0A1F5SK54"/>
<name>A0A1F5SK54_9BACT</name>
<evidence type="ECO:0000256" key="6">
    <source>
        <dbReference type="ARBA" id="ARBA00022989"/>
    </source>
</evidence>
<proteinExistence type="inferred from homology"/>